<feature type="compositionally biased region" description="Low complexity" evidence="3">
    <location>
        <begin position="164"/>
        <end position="182"/>
    </location>
</feature>
<dbReference type="SUPFAM" id="SSF52151">
    <property type="entry name" value="FabD/lysophospholipase-like"/>
    <property type="match status" value="1"/>
</dbReference>
<evidence type="ECO:0000256" key="1">
    <source>
        <dbReference type="ARBA" id="ARBA00023098"/>
    </source>
</evidence>
<dbReference type="GO" id="GO:0019369">
    <property type="term" value="P:arachidonate metabolic process"/>
    <property type="evidence" value="ECO:0007669"/>
    <property type="project" value="TreeGrafter"/>
</dbReference>
<dbReference type="AlphaFoldDB" id="A0AA38XFQ3"/>
<evidence type="ECO:0000256" key="3">
    <source>
        <dbReference type="SAM" id="MobiDB-lite"/>
    </source>
</evidence>
<feature type="compositionally biased region" description="Polar residues" evidence="3">
    <location>
        <begin position="442"/>
        <end position="451"/>
    </location>
</feature>
<dbReference type="GO" id="GO:0047499">
    <property type="term" value="F:calcium-independent phospholipase A2 activity"/>
    <property type="evidence" value="ECO:0007669"/>
    <property type="project" value="TreeGrafter"/>
</dbReference>
<dbReference type="GO" id="GO:0016020">
    <property type="term" value="C:membrane"/>
    <property type="evidence" value="ECO:0007669"/>
    <property type="project" value="TreeGrafter"/>
</dbReference>
<feature type="region of interest" description="Disordered" evidence="3">
    <location>
        <begin position="164"/>
        <end position="185"/>
    </location>
</feature>
<dbReference type="PANTHER" id="PTHR24185">
    <property type="entry name" value="CALCIUM-INDEPENDENT PHOSPHOLIPASE A2-GAMMA"/>
    <property type="match status" value="1"/>
</dbReference>
<name>A0AA38XFQ3_9EURO</name>
<comment type="caution">
    <text evidence="5">The sequence shown here is derived from an EMBL/GenBank/DDBJ whole genome shotgun (WGS) entry which is preliminary data.</text>
</comment>
<protein>
    <recommendedName>
        <fullName evidence="4">PNPLA domain-containing protein</fullName>
    </recommendedName>
</protein>
<gene>
    <name evidence="5" type="ORF">H2200_004220</name>
</gene>
<proteinExistence type="predicted"/>
<dbReference type="Pfam" id="PF01734">
    <property type="entry name" value="Patatin"/>
    <property type="match status" value="1"/>
</dbReference>
<dbReference type="Gene3D" id="3.40.1090.10">
    <property type="entry name" value="Cytosolic phospholipase A2 catalytic domain"/>
    <property type="match status" value="1"/>
</dbReference>
<feature type="compositionally biased region" description="Polar residues" evidence="3">
    <location>
        <begin position="527"/>
        <end position="538"/>
    </location>
</feature>
<dbReference type="PANTHER" id="PTHR24185:SF4">
    <property type="entry name" value="SERINE HYDROLASE, PUTATIVE (AFU_ORTHOLOGUE AFUA_2G07870)-RELATED"/>
    <property type="match status" value="1"/>
</dbReference>
<accession>A0AA38XFQ3</accession>
<keyword evidence="1" id="KW-0443">Lipid metabolism</keyword>
<feature type="compositionally biased region" description="Basic and acidic residues" evidence="3">
    <location>
        <begin position="430"/>
        <end position="441"/>
    </location>
</feature>
<dbReference type="EMBL" id="JAPDRK010000005">
    <property type="protein sequence ID" value="KAJ9612623.1"/>
    <property type="molecule type" value="Genomic_DNA"/>
</dbReference>
<dbReference type="InterPro" id="IPR002641">
    <property type="entry name" value="PNPLA_dom"/>
</dbReference>
<dbReference type="GO" id="GO:0046486">
    <property type="term" value="P:glycerolipid metabolic process"/>
    <property type="evidence" value="ECO:0007669"/>
    <property type="project" value="UniProtKB-ARBA"/>
</dbReference>
<sequence>MDQNNLRRKDTTKGPPLRVLSLDGGGVRGYSMLIILRELMHRIYVETEGKPPDGQTGTPKPCDYFDLIGGTGTGGLIAIMLGRLRMDLETCMDVYVKMTRKVFETDKTFAGIPYKHTLFKASKLEEAIKLCVQEHTQFEDEGNDGTASGGREFQDLTSPMSATSNAAMRRSMSIRSSNSINSPATPIRTSLASPSFPAWGNANASLYDNRPNRTKTAVTAVVQDTNPRNGSSILLRSYDSRKEPPPEFNCKIWEAGRATSAVGLAFKPIQIGQTVFIDEGAGKYNPAPQLLEEAAANEWPGREVGAFVSIGTGKRPDGTNARQHEWWEGFAGGNIGAFAEARRRLVAKIEGCEETHQQMLKSDLAKFGIPHENYCRLNVSVGLGEFAMNEWQYLSPMTVNTRKYLNEPASQTALMDMATKIAKIELMKRRQERQLEQHSRDSSWSMRQNNYPPAPSHPQAVELPTDEETYQTTPPQHYRVPRNPPYPDQYASPQDKFMLVPGESTPPRLSNDLPYRGRDEKMVVPQAPSQAYAYNQSQLPPPRPPKTPINDPNPSARPLHHNISPARPNGAPRPPYPDDDEPPPQFSRYKKPEFIPR</sequence>
<evidence type="ECO:0000259" key="4">
    <source>
        <dbReference type="PROSITE" id="PS51635"/>
    </source>
</evidence>
<feature type="domain" description="PNPLA" evidence="4">
    <location>
        <begin position="20"/>
        <end position="291"/>
    </location>
</feature>
<comment type="caution">
    <text evidence="2">Lacks conserved residue(s) required for the propagation of feature annotation.</text>
</comment>
<organism evidence="5 6">
    <name type="scientific">Cladophialophora chaetospira</name>
    <dbReference type="NCBI Taxonomy" id="386627"/>
    <lineage>
        <taxon>Eukaryota</taxon>
        <taxon>Fungi</taxon>
        <taxon>Dikarya</taxon>
        <taxon>Ascomycota</taxon>
        <taxon>Pezizomycotina</taxon>
        <taxon>Eurotiomycetes</taxon>
        <taxon>Chaetothyriomycetidae</taxon>
        <taxon>Chaetothyriales</taxon>
        <taxon>Herpotrichiellaceae</taxon>
        <taxon>Cladophialophora</taxon>
    </lineage>
</organism>
<dbReference type="InterPro" id="IPR016035">
    <property type="entry name" value="Acyl_Trfase/lysoPLipase"/>
</dbReference>
<reference evidence="5" key="1">
    <citation type="submission" date="2022-10" db="EMBL/GenBank/DDBJ databases">
        <title>Culturing micro-colonial fungi from biological soil crusts in the Mojave desert and describing Neophaeococcomyces mojavensis, and introducing the new genera and species Taxawa tesnikishii.</title>
        <authorList>
            <person name="Kurbessoian T."/>
            <person name="Stajich J.E."/>
        </authorList>
    </citation>
    <scope>NUCLEOTIDE SEQUENCE</scope>
    <source>
        <strain evidence="5">TK_41</strain>
    </source>
</reference>
<dbReference type="Proteomes" id="UP001172673">
    <property type="component" value="Unassembled WGS sequence"/>
</dbReference>
<evidence type="ECO:0000313" key="5">
    <source>
        <dbReference type="EMBL" id="KAJ9612623.1"/>
    </source>
</evidence>
<feature type="short sequence motif" description="GXGXXG" evidence="2">
    <location>
        <begin position="24"/>
        <end position="29"/>
    </location>
</feature>
<dbReference type="PROSITE" id="PS51635">
    <property type="entry name" value="PNPLA"/>
    <property type="match status" value="1"/>
</dbReference>
<keyword evidence="6" id="KW-1185">Reference proteome</keyword>
<evidence type="ECO:0000313" key="6">
    <source>
        <dbReference type="Proteomes" id="UP001172673"/>
    </source>
</evidence>
<evidence type="ECO:0000256" key="2">
    <source>
        <dbReference type="PROSITE-ProRule" id="PRU01161"/>
    </source>
</evidence>
<feature type="region of interest" description="Disordered" evidence="3">
    <location>
        <begin position="430"/>
        <end position="597"/>
    </location>
</feature>